<keyword evidence="2" id="KW-1185">Reference proteome</keyword>
<reference evidence="1" key="1">
    <citation type="journal article" date="2021" name="Environ. Microbiol.">
        <title>Gene family expansions and transcriptome signatures uncover fungal adaptations to wood decay.</title>
        <authorList>
            <person name="Hage H."/>
            <person name="Miyauchi S."/>
            <person name="Viragh M."/>
            <person name="Drula E."/>
            <person name="Min B."/>
            <person name="Chaduli D."/>
            <person name="Navarro D."/>
            <person name="Favel A."/>
            <person name="Norest M."/>
            <person name="Lesage-Meessen L."/>
            <person name="Balint B."/>
            <person name="Merenyi Z."/>
            <person name="de Eugenio L."/>
            <person name="Morin E."/>
            <person name="Martinez A.T."/>
            <person name="Baldrian P."/>
            <person name="Stursova M."/>
            <person name="Martinez M.J."/>
            <person name="Novotny C."/>
            <person name="Magnuson J.K."/>
            <person name="Spatafora J.W."/>
            <person name="Maurice S."/>
            <person name="Pangilinan J."/>
            <person name="Andreopoulos W."/>
            <person name="LaButti K."/>
            <person name="Hundley H."/>
            <person name="Na H."/>
            <person name="Kuo A."/>
            <person name="Barry K."/>
            <person name="Lipzen A."/>
            <person name="Henrissat B."/>
            <person name="Riley R."/>
            <person name="Ahrendt S."/>
            <person name="Nagy L.G."/>
            <person name="Grigoriev I.V."/>
            <person name="Martin F."/>
            <person name="Rosso M.N."/>
        </authorList>
    </citation>
    <scope>NUCLEOTIDE SEQUENCE</scope>
    <source>
        <strain evidence="1">CBS 384.51</strain>
    </source>
</reference>
<evidence type="ECO:0000313" key="2">
    <source>
        <dbReference type="Proteomes" id="UP001055072"/>
    </source>
</evidence>
<sequence>MVLEKLSSNKAFEGELIKYKFKSQVLGDLDSQFNLFIPANASKGKVPILVYLSGLTCTEDNAAQKGNFLGPAAKEGIAILFPDTSPRGAGIEGETDSWDFGVGAGFYVNATDPKYAKHYNMLTHVTEELPKVIQDAGLPIDFSRQSIFGHSMGGHGALTIYLNSLRTGTKQYRYRSVSAFAPIANPINCPWGQKAFGGYLKGGIEEAKEQYDATELITKLGGKIPVHVLVDYGTGDNFYKNGQLLPENFLKAARDAGYDEVQVRVRQQEGYDHSYYFMSTFGADHVHFHGNFLKA</sequence>
<proteinExistence type="predicted"/>
<dbReference type="EMBL" id="MU274900">
    <property type="protein sequence ID" value="KAI0095100.1"/>
    <property type="molecule type" value="Genomic_DNA"/>
</dbReference>
<name>A0ACB8ULR8_9APHY</name>
<evidence type="ECO:0000313" key="1">
    <source>
        <dbReference type="EMBL" id="KAI0095100.1"/>
    </source>
</evidence>
<dbReference type="Proteomes" id="UP001055072">
    <property type="component" value="Unassembled WGS sequence"/>
</dbReference>
<protein>
    <submittedName>
        <fullName evidence="1">Carbohydrate esterase family 1 protein</fullName>
    </submittedName>
</protein>
<comment type="caution">
    <text evidence="1">The sequence shown here is derived from an EMBL/GenBank/DDBJ whole genome shotgun (WGS) entry which is preliminary data.</text>
</comment>
<accession>A0ACB8ULR8</accession>
<organism evidence="1 2">
    <name type="scientific">Irpex rosettiformis</name>
    <dbReference type="NCBI Taxonomy" id="378272"/>
    <lineage>
        <taxon>Eukaryota</taxon>
        <taxon>Fungi</taxon>
        <taxon>Dikarya</taxon>
        <taxon>Basidiomycota</taxon>
        <taxon>Agaricomycotina</taxon>
        <taxon>Agaricomycetes</taxon>
        <taxon>Polyporales</taxon>
        <taxon>Irpicaceae</taxon>
        <taxon>Irpex</taxon>
    </lineage>
</organism>
<gene>
    <name evidence="1" type="ORF">BDY19DRAFT_66101</name>
</gene>